<feature type="transmembrane region" description="Helical" evidence="10">
    <location>
        <begin position="246"/>
        <end position="268"/>
    </location>
</feature>
<evidence type="ECO:0000256" key="4">
    <source>
        <dbReference type="ARBA" id="ARBA00022448"/>
    </source>
</evidence>
<keyword evidence="7" id="KW-0029">Amino-acid transport</keyword>
<comment type="subcellular location">
    <subcellularLocation>
        <location evidence="2">Cell inner membrane</location>
        <topology evidence="2">Multi-pass membrane protein</topology>
    </subcellularLocation>
    <subcellularLocation>
        <location evidence="10">Cell membrane</location>
        <topology evidence="10">Multi-pass membrane protein</topology>
    </subcellularLocation>
</comment>
<keyword evidence="8 10" id="KW-1133">Transmembrane helix</keyword>
<keyword evidence="9 10" id="KW-0472">Membrane</keyword>
<proteinExistence type="inferred from homology"/>
<comment type="function">
    <text evidence="1">Part of the binding-protein-dependent transport system for glutamine; probably responsible for the translocation of the substrate across the membrane.</text>
</comment>
<dbReference type="EMBL" id="DXGI01000220">
    <property type="protein sequence ID" value="HIW78678.1"/>
    <property type="molecule type" value="Genomic_DNA"/>
</dbReference>
<keyword evidence="5" id="KW-1003">Cell membrane</keyword>
<evidence type="ECO:0000256" key="7">
    <source>
        <dbReference type="ARBA" id="ARBA00022970"/>
    </source>
</evidence>
<reference evidence="12" key="1">
    <citation type="journal article" date="2021" name="PeerJ">
        <title>Extensive microbial diversity within the chicken gut microbiome revealed by metagenomics and culture.</title>
        <authorList>
            <person name="Gilroy R."/>
            <person name="Ravi A."/>
            <person name="Getino M."/>
            <person name="Pursley I."/>
            <person name="Horton D.L."/>
            <person name="Alikhan N.F."/>
            <person name="Baker D."/>
            <person name="Gharbi K."/>
            <person name="Hall N."/>
            <person name="Watson M."/>
            <person name="Adriaenssens E.M."/>
            <person name="Foster-Nyarko E."/>
            <person name="Jarju S."/>
            <person name="Secka A."/>
            <person name="Antonio M."/>
            <person name="Oren A."/>
            <person name="Chaudhuri R.R."/>
            <person name="La Ragione R."/>
            <person name="Hildebrand F."/>
            <person name="Pallen M.J."/>
        </authorList>
    </citation>
    <scope>NUCLEOTIDE SEQUENCE</scope>
    <source>
        <strain evidence="12">ChiSxjej5B17-1746</strain>
    </source>
</reference>
<dbReference type="PROSITE" id="PS50928">
    <property type="entry name" value="ABC_TM1"/>
    <property type="match status" value="1"/>
</dbReference>
<dbReference type="Proteomes" id="UP000824264">
    <property type="component" value="Unassembled WGS sequence"/>
</dbReference>
<comment type="similarity">
    <text evidence="3">Belongs to the binding-protein-dependent transport system permease family. HisMQ subfamily.</text>
</comment>
<name>A0A9D1QZB7_9BACT</name>
<accession>A0A9D1QZB7</accession>
<dbReference type="Pfam" id="PF00528">
    <property type="entry name" value="BPD_transp_1"/>
    <property type="match status" value="1"/>
</dbReference>
<gene>
    <name evidence="12" type="ORF">H9874_05995</name>
</gene>
<evidence type="ECO:0000256" key="6">
    <source>
        <dbReference type="ARBA" id="ARBA00022692"/>
    </source>
</evidence>
<dbReference type="PANTHER" id="PTHR30614">
    <property type="entry name" value="MEMBRANE COMPONENT OF AMINO ACID ABC TRANSPORTER"/>
    <property type="match status" value="1"/>
</dbReference>
<dbReference type="GO" id="GO:0006865">
    <property type="term" value="P:amino acid transport"/>
    <property type="evidence" value="ECO:0007669"/>
    <property type="project" value="UniProtKB-KW"/>
</dbReference>
<comment type="caution">
    <text evidence="12">The sequence shown here is derived from an EMBL/GenBank/DDBJ whole genome shotgun (WGS) entry which is preliminary data.</text>
</comment>
<evidence type="ECO:0000313" key="13">
    <source>
        <dbReference type="Proteomes" id="UP000824264"/>
    </source>
</evidence>
<feature type="transmembrane region" description="Helical" evidence="10">
    <location>
        <begin position="21"/>
        <end position="42"/>
    </location>
</feature>
<dbReference type="AlphaFoldDB" id="A0A9D1QZB7"/>
<evidence type="ECO:0000259" key="11">
    <source>
        <dbReference type="PROSITE" id="PS50928"/>
    </source>
</evidence>
<evidence type="ECO:0000256" key="2">
    <source>
        <dbReference type="ARBA" id="ARBA00004429"/>
    </source>
</evidence>
<dbReference type="InterPro" id="IPR010065">
    <property type="entry name" value="AA_ABC_transptr_permease_3TM"/>
</dbReference>
<dbReference type="Gene3D" id="1.10.3720.10">
    <property type="entry name" value="MetI-like"/>
    <property type="match status" value="1"/>
</dbReference>
<evidence type="ECO:0000313" key="12">
    <source>
        <dbReference type="EMBL" id="HIW78678.1"/>
    </source>
</evidence>
<protein>
    <submittedName>
        <fullName evidence="12">Amino acid ABC transporter permease</fullName>
    </submittedName>
</protein>
<dbReference type="InterPro" id="IPR043429">
    <property type="entry name" value="ArtM/GltK/GlnP/TcyL/YhdX-like"/>
</dbReference>
<dbReference type="GO" id="GO:0022857">
    <property type="term" value="F:transmembrane transporter activity"/>
    <property type="evidence" value="ECO:0007669"/>
    <property type="project" value="InterPro"/>
</dbReference>
<evidence type="ECO:0000256" key="1">
    <source>
        <dbReference type="ARBA" id="ARBA00003159"/>
    </source>
</evidence>
<organism evidence="12 13">
    <name type="scientific">Candidatus Bilophila faecipullorum</name>
    <dbReference type="NCBI Taxonomy" id="2838482"/>
    <lineage>
        <taxon>Bacteria</taxon>
        <taxon>Pseudomonadati</taxon>
        <taxon>Thermodesulfobacteriota</taxon>
        <taxon>Desulfovibrionia</taxon>
        <taxon>Desulfovibrionales</taxon>
        <taxon>Desulfovibrionaceae</taxon>
        <taxon>Bilophila</taxon>
    </lineage>
</organism>
<keyword evidence="4 10" id="KW-0813">Transport</keyword>
<keyword evidence="6 10" id="KW-0812">Transmembrane</keyword>
<dbReference type="SUPFAM" id="SSF161098">
    <property type="entry name" value="MetI-like"/>
    <property type="match status" value="1"/>
</dbReference>
<dbReference type="PANTHER" id="PTHR30614:SF20">
    <property type="entry name" value="GLUTAMINE TRANSPORT SYSTEM PERMEASE PROTEIN GLNP"/>
    <property type="match status" value="1"/>
</dbReference>
<evidence type="ECO:0000256" key="10">
    <source>
        <dbReference type="RuleBase" id="RU363032"/>
    </source>
</evidence>
<feature type="domain" description="ABC transmembrane type-1" evidence="11">
    <location>
        <begin position="78"/>
        <end position="265"/>
    </location>
</feature>
<evidence type="ECO:0000256" key="3">
    <source>
        <dbReference type="ARBA" id="ARBA00010072"/>
    </source>
</evidence>
<dbReference type="InterPro" id="IPR035906">
    <property type="entry name" value="MetI-like_sf"/>
</dbReference>
<feature type="transmembrane region" description="Helical" evidence="10">
    <location>
        <begin position="126"/>
        <end position="155"/>
    </location>
</feature>
<evidence type="ECO:0000256" key="9">
    <source>
        <dbReference type="ARBA" id="ARBA00023136"/>
    </source>
</evidence>
<reference evidence="12" key="2">
    <citation type="submission" date="2021-04" db="EMBL/GenBank/DDBJ databases">
        <authorList>
            <person name="Gilroy R."/>
        </authorList>
    </citation>
    <scope>NUCLEOTIDE SEQUENCE</scope>
    <source>
        <strain evidence="12">ChiSxjej5B17-1746</strain>
    </source>
</reference>
<dbReference type="CDD" id="cd06261">
    <property type="entry name" value="TM_PBP2"/>
    <property type="match status" value="1"/>
</dbReference>
<dbReference type="NCBIfam" id="TIGR01726">
    <property type="entry name" value="HEQRo_perm_3TM"/>
    <property type="match status" value="1"/>
</dbReference>
<evidence type="ECO:0000256" key="5">
    <source>
        <dbReference type="ARBA" id="ARBA00022475"/>
    </source>
</evidence>
<dbReference type="InterPro" id="IPR000515">
    <property type="entry name" value="MetI-like"/>
</dbReference>
<feature type="transmembrane region" description="Helical" evidence="10">
    <location>
        <begin position="84"/>
        <end position="105"/>
    </location>
</feature>
<dbReference type="GO" id="GO:0043190">
    <property type="term" value="C:ATP-binding cassette (ABC) transporter complex"/>
    <property type="evidence" value="ECO:0007669"/>
    <property type="project" value="InterPro"/>
</dbReference>
<evidence type="ECO:0000256" key="8">
    <source>
        <dbReference type="ARBA" id="ARBA00022989"/>
    </source>
</evidence>
<sequence length="274" mass="29971">MTEGRGGRSRPRPLYRLWRCLQRHATGIVFALLGLWLAQAVLSGAQGVGYDWQWYRVWRYLGRWTDGAFVPGPLLDGLGMTIRIALSGLVLAVGAGLGAALLRLSPWTLGRGLAHAYIGCLRNTPLLLQLFFVYFLIAPMIGVGPFGAAVLALGLFEGAYMAELFRAGLQSVPRAQWEAGISLGLGAWGTLRLVVLPQAVRRILPPLTSQLVSLIKDTSLVSAIAVTDLTMQAQVVIADTFLAFEIWLIVAALYLLLTLCVAVPARWLERRYGW</sequence>